<keyword evidence="3" id="KW-0496">Mitochondrion</keyword>
<dbReference type="SMART" id="SM00384">
    <property type="entry name" value="AT_hook"/>
    <property type="match status" value="2"/>
</dbReference>
<protein>
    <recommendedName>
        <fullName evidence="6">Myb/SANT-like domain-containing protein</fullName>
    </recommendedName>
</protein>
<evidence type="ECO:0000313" key="3">
    <source>
        <dbReference type="EMBL" id="SPQ99466.1"/>
    </source>
</evidence>
<sequence>MDGAAPAPKRKRGRPRKSDVQLGEPRTPLVNAGDHVDGAAPKRKRGRPRKSDSLPGGVLSWSPAMVDALLNAMETYRHLRLGGEARSDARQADVNWESVSRSFAKATSLSVPVQTLKAKYQELSAQYRGIQADDDASGDTVSKPAYWEAMVAHFGGEARDVAADDDARAETVSEGRATPSSPQRATSSASAVDDAAVLALSQIGTDVKEGLVALGRQLRAGLGHSSADADRGDNRTDALLTEILRQTQDTNRLLQLLIDGASRVG</sequence>
<accession>A0A0G4J208</accession>
<dbReference type="EMBL" id="CDSF01000114">
    <property type="protein sequence ID" value="CEP01628.1"/>
    <property type="molecule type" value="Genomic_DNA"/>
</dbReference>
<evidence type="ECO:0000313" key="5">
    <source>
        <dbReference type="Proteomes" id="UP000290189"/>
    </source>
</evidence>
<keyword evidence="4" id="KW-1185">Reference proteome</keyword>
<dbReference type="Proteomes" id="UP000290189">
    <property type="component" value="Unassembled WGS sequence"/>
</dbReference>
<dbReference type="Proteomes" id="UP000039324">
    <property type="component" value="Unassembled WGS sequence"/>
</dbReference>
<dbReference type="Pfam" id="PF02178">
    <property type="entry name" value="AT_hook"/>
    <property type="match status" value="2"/>
</dbReference>
<dbReference type="EMBL" id="OVEO01000012">
    <property type="protein sequence ID" value="SPQ99466.1"/>
    <property type="molecule type" value="Genomic_DNA"/>
</dbReference>
<feature type="compositionally biased region" description="Basic and acidic residues" evidence="1">
    <location>
        <begin position="162"/>
        <end position="173"/>
    </location>
</feature>
<evidence type="ECO:0000313" key="2">
    <source>
        <dbReference type="EMBL" id="CEP01628.1"/>
    </source>
</evidence>
<gene>
    <name evidence="2" type="ORF">PBRA_008570</name>
    <name evidence="3" type="ORF">PLBR_LOCUS6681</name>
</gene>
<dbReference type="InterPro" id="IPR017956">
    <property type="entry name" value="AT_hook_DNA-bd_motif"/>
</dbReference>
<dbReference type="AlphaFoldDB" id="A0A0G4J208"/>
<dbReference type="GO" id="GO:0003677">
    <property type="term" value="F:DNA binding"/>
    <property type="evidence" value="ECO:0007669"/>
    <property type="project" value="InterPro"/>
</dbReference>
<evidence type="ECO:0008006" key="6">
    <source>
        <dbReference type="Google" id="ProtNLM"/>
    </source>
</evidence>
<organism evidence="2 4">
    <name type="scientific">Plasmodiophora brassicae</name>
    <name type="common">Clubroot disease agent</name>
    <dbReference type="NCBI Taxonomy" id="37360"/>
    <lineage>
        <taxon>Eukaryota</taxon>
        <taxon>Sar</taxon>
        <taxon>Rhizaria</taxon>
        <taxon>Endomyxa</taxon>
        <taxon>Phytomyxea</taxon>
        <taxon>Plasmodiophorida</taxon>
        <taxon>Plasmodiophoridae</taxon>
        <taxon>Plasmodiophora</taxon>
    </lineage>
</organism>
<feature type="region of interest" description="Disordered" evidence="1">
    <location>
        <begin position="162"/>
        <end position="189"/>
    </location>
</feature>
<evidence type="ECO:0000256" key="1">
    <source>
        <dbReference type="SAM" id="MobiDB-lite"/>
    </source>
</evidence>
<geneLocation type="mitochondrion" evidence="3"/>
<dbReference type="PRINTS" id="PR00929">
    <property type="entry name" value="ATHOOK"/>
</dbReference>
<proteinExistence type="predicted"/>
<name>A0A0G4J208_PLABS</name>
<reference evidence="3 5" key="2">
    <citation type="submission" date="2018-03" db="EMBL/GenBank/DDBJ databases">
        <authorList>
            <person name="Fogelqvist J."/>
        </authorList>
    </citation>
    <scope>NUCLEOTIDE SEQUENCE [LARGE SCALE GENOMIC DNA]</scope>
</reference>
<evidence type="ECO:0000313" key="4">
    <source>
        <dbReference type="Proteomes" id="UP000039324"/>
    </source>
</evidence>
<reference evidence="2 4" key="1">
    <citation type="submission" date="2015-02" db="EMBL/GenBank/DDBJ databases">
        <authorList>
            <person name="Chooi Y.-H."/>
        </authorList>
    </citation>
    <scope>NUCLEOTIDE SEQUENCE [LARGE SCALE GENOMIC DNA]</scope>
    <source>
        <strain evidence="2">E3</strain>
    </source>
</reference>
<feature type="region of interest" description="Disordered" evidence="1">
    <location>
        <begin position="1"/>
        <end position="58"/>
    </location>
</feature>